<protein>
    <submittedName>
        <fullName evidence="1">Uncharacterized protein</fullName>
    </submittedName>
</protein>
<gene>
    <name evidence="1" type="ORF">TCAL_14995</name>
</gene>
<keyword evidence="2" id="KW-1185">Reference proteome</keyword>
<name>A0A553N7K8_TIGCA</name>
<sequence length="143" mass="15866">MFNTSLPDLNTQRSKVRSLTLAMQALALTSPVRHGQGGTQHSAGLDTAAFVFIRDPTKTSLGRPFRGSYQVLDRNAKYYRLDIDGKVDNVSIDRLKPATGLLMDDARVPSHVTIRGRHVYPPLGLDCGTPVSYFRCVFVSMFH</sequence>
<evidence type="ECO:0000313" key="2">
    <source>
        <dbReference type="Proteomes" id="UP000318571"/>
    </source>
</evidence>
<reference evidence="1 2" key="1">
    <citation type="journal article" date="2018" name="Nat. Ecol. Evol.">
        <title>Genomic signatures of mitonuclear coevolution across populations of Tigriopus californicus.</title>
        <authorList>
            <person name="Barreto F.S."/>
            <person name="Watson E.T."/>
            <person name="Lima T.G."/>
            <person name="Willett C.S."/>
            <person name="Edmands S."/>
            <person name="Li W."/>
            <person name="Burton R.S."/>
        </authorList>
    </citation>
    <scope>NUCLEOTIDE SEQUENCE [LARGE SCALE GENOMIC DNA]</scope>
    <source>
        <strain evidence="1 2">San Diego</strain>
    </source>
</reference>
<dbReference type="Proteomes" id="UP000318571">
    <property type="component" value="Chromosome 8"/>
</dbReference>
<dbReference type="STRING" id="6832.A0A553N7K8"/>
<dbReference type="AlphaFoldDB" id="A0A553N7K8"/>
<evidence type="ECO:0000313" key="1">
    <source>
        <dbReference type="EMBL" id="TRY61425.1"/>
    </source>
</evidence>
<dbReference type="EMBL" id="VCGU01000459">
    <property type="protein sequence ID" value="TRY61425.1"/>
    <property type="molecule type" value="Genomic_DNA"/>
</dbReference>
<proteinExistence type="predicted"/>
<organism evidence="1 2">
    <name type="scientific">Tigriopus californicus</name>
    <name type="common">Marine copepod</name>
    <dbReference type="NCBI Taxonomy" id="6832"/>
    <lineage>
        <taxon>Eukaryota</taxon>
        <taxon>Metazoa</taxon>
        <taxon>Ecdysozoa</taxon>
        <taxon>Arthropoda</taxon>
        <taxon>Crustacea</taxon>
        <taxon>Multicrustacea</taxon>
        <taxon>Hexanauplia</taxon>
        <taxon>Copepoda</taxon>
        <taxon>Harpacticoida</taxon>
        <taxon>Harpacticidae</taxon>
        <taxon>Tigriopus</taxon>
    </lineage>
</organism>
<comment type="caution">
    <text evidence="1">The sequence shown here is derived from an EMBL/GenBank/DDBJ whole genome shotgun (WGS) entry which is preliminary data.</text>
</comment>
<accession>A0A553N7K8</accession>